<dbReference type="eggNOG" id="ENOG502TFTQ">
    <property type="taxonomic scope" value="Eukaryota"/>
</dbReference>
<dbReference type="InterPro" id="IPR019430">
    <property type="entry name" value="7TM_GPCR_serpentine_rcpt_Srx"/>
</dbReference>
<dbReference type="GO" id="GO:0016020">
    <property type="term" value="C:membrane"/>
    <property type="evidence" value="ECO:0007669"/>
    <property type="project" value="UniProtKB-SubCell"/>
</dbReference>
<evidence type="ECO:0000256" key="5">
    <source>
        <dbReference type="SAM" id="Phobius"/>
    </source>
</evidence>
<dbReference type="PhylomeDB" id="O61897"/>
<dbReference type="SMR" id="O61897"/>
<keyword evidence="8" id="KW-1185">Reference proteome</keyword>
<feature type="transmembrane region" description="Helical" evidence="5">
    <location>
        <begin position="92"/>
        <end position="111"/>
    </location>
</feature>
<dbReference type="UCSC" id="T07H8.1">
    <property type="organism name" value="c. elegans"/>
</dbReference>
<feature type="transmembrane region" description="Helical" evidence="5">
    <location>
        <begin position="219"/>
        <end position="241"/>
    </location>
</feature>
<dbReference type="InterPro" id="IPR017452">
    <property type="entry name" value="GPCR_Rhodpsn_7TM"/>
</dbReference>
<dbReference type="WormBase" id="T07H8.1">
    <property type="protein sequence ID" value="CE36564"/>
    <property type="gene ID" value="WBGene00005907"/>
    <property type="gene designation" value="srx-16"/>
</dbReference>
<protein>
    <submittedName>
        <fullName evidence="7">G-protein coupled receptors family 1 profile domain-containing protein</fullName>
    </submittedName>
</protein>
<dbReference type="CDD" id="cd00637">
    <property type="entry name" value="7tm_classA_rhodopsin-like"/>
    <property type="match status" value="1"/>
</dbReference>
<feature type="transmembrane region" description="Helical" evidence="5">
    <location>
        <begin position="123"/>
        <end position="148"/>
    </location>
</feature>
<name>O61897_CAEEL</name>
<evidence type="ECO:0000256" key="4">
    <source>
        <dbReference type="ARBA" id="ARBA00023136"/>
    </source>
</evidence>
<evidence type="ECO:0000313" key="8">
    <source>
        <dbReference type="Proteomes" id="UP000001940"/>
    </source>
</evidence>
<keyword evidence="7" id="KW-0675">Receptor</keyword>
<dbReference type="KEGG" id="cel:CELE_T07H8.1"/>
<feature type="transmembrane region" description="Helical" evidence="5">
    <location>
        <begin position="6"/>
        <end position="27"/>
    </location>
</feature>
<feature type="transmembrane region" description="Helical" evidence="5">
    <location>
        <begin position="168"/>
        <end position="191"/>
    </location>
</feature>
<gene>
    <name evidence="7 9" type="primary">srx-16</name>
    <name evidence="7" type="ORF">CELE_T07H8.1</name>
    <name evidence="9" type="ORF">T07H8.1</name>
</gene>
<feature type="domain" description="G-protein coupled receptors family 1 profile" evidence="6">
    <location>
        <begin position="18"/>
        <end position="133"/>
    </location>
</feature>
<dbReference type="HOGENOM" id="CLU_059630_0_0_1"/>
<dbReference type="PANTHER" id="PTHR23017:SF42">
    <property type="entry name" value="G-PROTEIN COUPLED RECEPTORS FAMILY 1 PROFILE DOMAIN-CONTAINING PROTEIN"/>
    <property type="match status" value="1"/>
</dbReference>
<keyword evidence="3 5" id="KW-1133">Transmembrane helix</keyword>
<dbReference type="Gene3D" id="1.20.1070.10">
    <property type="entry name" value="Rhodopsin 7-helix transmembrane proteins"/>
    <property type="match status" value="1"/>
</dbReference>
<feature type="transmembrane region" description="Helical" evidence="5">
    <location>
        <begin position="247"/>
        <end position="270"/>
    </location>
</feature>
<dbReference type="STRING" id="6239.T07H8.1.1"/>
<dbReference type="Proteomes" id="UP000001940">
    <property type="component" value="Chromosome V"/>
</dbReference>
<organism evidence="7 8">
    <name type="scientific">Caenorhabditis elegans</name>
    <dbReference type="NCBI Taxonomy" id="6239"/>
    <lineage>
        <taxon>Eukaryota</taxon>
        <taxon>Metazoa</taxon>
        <taxon>Ecdysozoa</taxon>
        <taxon>Nematoda</taxon>
        <taxon>Chromadorea</taxon>
        <taxon>Rhabditida</taxon>
        <taxon>Rhabditina</taxon>
        <taxon>Rhabditomorpha</taxon>
        <taxon>Rhabditoidea</taxon>
        <taxon>Rhabditidae</taxon>
        <taxon>Peloderinae</taxon>
        <taxon>Caenorhabditis</taxon>
    </lineage>
</organism>
<dbReference type="PANTHER" id="PTHR23017">
    <property type="entry name" value="SERPENTINE RECEPTOR, CLASS X"/>
    <property type="match status" value="1"/>
</dbReference>
<dbReference type="PROSITE" id="PS50262">
    <property type="entry name" value="G_PROTEIN_RECEP_F1_2"/>
    <property type="match status" value="1"/>
</dbReference>
<keyword evidence="2 5" id="KW-0812">Transmembrane</keyword>
<feature type="transmembrane region" description="Helical" evidence="5">
    <location>
        <begin position="47"/>
        <end position="67"/>
    </location>
</feature>
<evidence type="ECO:0000313" key="7">
    <source>
        <dbReference type="EMBL" id="CCD66550.1"/>
    </source>
</evidence>
<dbReference type="GeneID" id="188256"/>
<evidence type="ECO:0000256" key="1">
    <source>
        <dbReference type="ARBA" id="ARBA00004370"/>
    </source>
</evidence>
<dbReference type="InParanoid" id="O61897"/>
<dbReference type="OrthoDB" id="5825164at2759"/>
<dbReference type="Pfam" id="PF10328">
    <property type="entry name" value="7TM_GPCR_Srx"/>
    <property type="match status" value="1"/>
</dbReference>
<evidence type="ECO:0000256" key="3">
    <source>
        <dbReference type="ARBA" id="ARBA00022989"/>
    </source>
</evidence>
<accession>O61897</accession>
<dbReference type="RefSeq" id="NP_504763.2">
    <property type="nucleotide sequence ID" value="NM_072362.2"/>
</dbReference>
<proteinExistence type="predicted"/>
<dbReference type="AlphaFoldDB" id="O61897"/>
<comment type="subcellular location">
    <subcellularLocation>
        <location evidence="1">Membrane</location>
    </subcellularLocation>
</comment>
<dbReference type="EMBL" id="BX284605">
    <property type="protein sequence ID" value="CCD66550.1"/>
    <property type="molecule type" value="Genomic_DNA"/>
</dbReference>
<dbReference type="CTD" id="188256"/>
<dbReference type="AGR" id="WB:WBGene00005907"/>
<reference evidence="7 8" key="1">
    <citation type="journal article" date="1998" name="Science">
        <title>Genome sequence of the nematode C. elegans: a platform for investigating biology.</title>
        <authorList>
            <consortium name="The C. elegans sequencing consortium"/>
            <person name="Sulson J.E."/>
            <person name="Waterston R."/>
        </authorList>
    </citation>
    <scope>NUCLEOTIDE SEQUENCE [LARGE SCALE GENOMIC DNA]</scope>
    <source>
        <strain evidence="7 8">Bristol N2</strain>
    </source>
</reference>
<sequence length="286" mass="32736">MQEHFIVAIITFLVTSLGTVANLAVFVAARRISSMNSSFGVITKNQAICNTIMCLIFLIYILPLQIFPVKIFVRYSHCVGTAAMAVYEISNLSHFLIAFNRFCAVFLPSYYERVFSPFGTKVMTYIIWVVSTIWCVVLYEIVACHFKYDDASWSLAFLPSKKCTRLTWYSDFTFNTSLVVMTLCTNLITAIQAGRKSRMLMNAAGIRMSKRQRQRELNFIKQTFFQGTTIFTGQVTYYIIAPLLSNSIIIFIVGTLWAFMHAVEGGIILASNQEMRNTYRKKKREF</sequence>
<evidence type="ECO:0000256" key="2">
    <source>
        <dbReference type="ARBA" id="ARBA00022692"/>
    </source>
</evidence>
<evidence type="ECO:0000259" key="6">
    <source>
        <dbReference type="PROSITE" id="PS50262"/>
    </source>
</evidence>
<dbReference type="SUPFAM" id="SSF81321">
    <property type="entry name" value="Family A G protein-coupled receptor-like"/>
    <property type="match status" value="1"/>
</dbReference>
<dbReference type="PIR" id="T33220">
    <property type="entry name" value="T33220"/>
</dbReference>
<evidence type="ECO:0000313" key="9">
    <source>
        <dbReference type="WormBase" id="T07H8.1"/>
    </source>
</evidence>
<dbReference type="PaxDb" id="6239-T07H8.1"/>
<dbReference type="OMA" id="ISCEASW"/>
<keyword evidence="4 5" id="KW-0472">Membrane</keyword>